<feature type="signal peptide" evidence="1">
    <location>
        <begin position="1"/>
        <end position="23"/>
    </location>
</feature>
<accession>A0AAD7EH94</accession>
<keyword evidence="1" id="KW-0732">Signal</keyword>
<feature type="chain" id="PRO_5042110773" evidence="1">
    <location>
        <begin position="24"/>
        <end position="112"/>
    </location>
</feature>
<keyword evidence="3" id="KW-1185">Reference proteome</keyword>
<dbReference type="EMBL" id="JARIHO010000044">
    <property type="protein sequence ID" value="KAJ7325397.1"/>
    <property type="molecule type" value="Genomic_DNA"/>
</dbReference>
<protein>
    <submittedName>
        <fullName evidence="2">Uncharacterized protein</fullName>
    </submittedName>
</protein>
<name>A0AAD7EH94_9AGAR</name>
<dbReference type="AlphaFoldDB" id="A0AAD7EH94"/>
<comment type="caution">
    <text evidence="2">The sequence shown here is derived from an EMBL/GenBank/DDBJ whole genome shotgun (WGS) entry which is preliminary data.</text>
</comment>
<proteinExistence type="predicted"/>
<dbReference type="Proteomes" id="UP001218218">
    <property type="component" value="Unassembled WGS sequence"/>
</dbReference>
<evidence type="ECO:0000313" key="2">
    <source>
        <dbReference type="EMBL" id="KAJ7325397.1"/>
    </source>
</evidence>
<dbReference type="Gene3D" id="2.60.20.10">
    <property type="entry name" value="Crystallins"/>
    <property type="match status" value="1"/>
</dbReference>
<evidence type="ECO:0000256" key="1">
    <source>
        <dbReference type="SAM" id="SignalP"/>
    </source>
</evidence>
<reference evidence="2" key="1">
    <citation type="submission" date="2023-03" db="EMBL/GenBank/DDBJ databases">
        <title>Massive genome expansion in bonnet fungi (Mycena s.s.) driven by repeated elements and novel gene families across ecological guilds.</title>
        <authorList>
            <consortium name="Lawrence Berkeley National Laboratory"/>
            <person name="Harder C.B."/>
            <person name="Miyauchi S."/>
            <person name="Viragh M."/>
            <person name="Kuo A."/>
            <person name="Thoen E."/>
            <person name="Andreopoulos B."/>
            <person name="Lu D."/>
            <person name="Skrede I."/>
            <person name="Drula E."/>
            <person name="Henrissat B."/>
            <person name="Morin E."/>
            <person name="Kohler A."/>
            <person name="Barry K."/>
            <person name="LaButti K."/>
            <person name="Morin E."/>
            <person name="Salamov A."/>
            <person name="Lipzen A."/>
            <person name="Mereny Z."/>
            <person name="Hegedus B."/>
            <person name="Baldrian P."/>
            <person name="Stursova M."/>
            <person name="Weitz H."/>
            <person name="Taylor A."/>
            <person name="Grigoriev I.V."/>
            <person name="Nagy L.G."/>
            <person name="Martin F."/>
            <person name="Kauserud H."/>
        </authorList>
    </citation>
    <scope>NUCLEOTIDE SEQUENCE</scope>
    <source>
        <strain evidence="2">CBHHK002</strain>
    </source>
</reference>
<evidence type="ECO:0000313" key="3">
    <source>
        <dbReference type="Proteomes" id="UP001218218"/>
    </source>
</evidence>
<sequence length="112" mass="11757">MHFTLKYSFAALVVALASLKVSAAPAGPTADAALVDANVSICTDSNFGGDCTEYRITNNACSNLPSEFQDDISSFGPDQGWGCIFYTQAYPGTTLVPGFLNDAFSSVRCTPA</sequence>
<organism evidence="2 3">
    <name type="scientific">Mycena albidolilacea</name>
    <dbReference type="NCBI Taxonomy" id="1033008"/>
    <lineage>
        <taxon>Eukaryota</taxon>
        <taxon>Fungi</taxon>
        <taxon>Dikarya</taxon>
        <taxon>Basidiomycota</taxon>
        <taxon>Agaricomycotina</taxon>
        <taxon>Agaricomycetes</taxon>
        <taxon>Agaricomycetidae</taxon>
        <taxon>Agaricales</taxon>
        <taxon>Marasmiineae</taxon>
        <taxon>Mycenaceae</taxon>
        <taxon>Mycena</taxon>
    </lineage>
</organism>
<gene>
    <name evidence="2" type="ORF">DFH08DRAFT_817077</name>
</gene>